<dbReference type="EMBL" id="CASHTH010000603">
    <property type="protein sequence ID" value="CAI8005371.1"/>
    <property type="molecule type" value="Genomic_DNA"/>
</dbReference>
<protein>
    <submittedName>
        <fullName evidence="1">Uncharacterized protein MJ0175</fullName>
    </submittedName>
</protein>
<dbReference type="Gene3D" id="1.20.58.2140">
    <property type="match status" value="1"/>
</dbReference>
<dbReference type="AlphaFoldDB" id="A0AA35R766"/>
<dbReference type="GO" id="GO:0043565">
    <property type="term" value="F:sequence-specific DNA binding"/>
    <property type="evidence" value="ECO:0007669"/>
    <property type="project" value="InterPro"/>
</dbReference>
<accession>A0AA35R766</accession>
<evidence type="ECO:0000313" key="1">
    <source>
        <dbReference type="EMBL" id="CAI8005371.1"/>
    </source>
</evidence>
<proteinExistence type="predicted"/>
<organism evidence="1 2">
    <name type="scientific">Geodia barretti</name>
    <name type="common">Barrett's horny sponge</name>
    <dbReference type="NCBI Taxonomy" id="519541"/>
    <lineage>
        <taxon>Eukaryota</taxon>
        <taxon>Metazoa</taxon>
        <taxon>Porifera</taxon>
        <taxon>Demospongiae</taxon>
        <taxon>Heteroscleromorpha</taxon>
        <taxon>Tetractinellida</taxon>
        <taxon>Astrophorina</taxon>
        <taxon>Geodiidae</taxon>
        <taxon>Geodia</taxon>
    </lineage>
</organism>
<dbReference type="SUPFAM" id="SSF74784">
    <property type="entry name" value="Translin"/>
    <property type="match status" value="1"/>
</dbReference>
<comment type="caution">
    <text evidence="1">The sequence shown here is derived from an EMBL/GenBank/DDBJ whole genome shotgun (WGS) entry which is preliminary data.</text>
</comment>
<dbReference type="Proteomes" id="UP001174909">
    <property type="component" value="Unassembled WGS sequence"/>
</dbReference>
<sequence>MAREQALVISRQVIRNSANAIRAVHRNDFSEASRLILEASGLLTETDRIRTDNPEIYYAGFLSDARKEFTEANITLAVISGGDIPDSEKLGVDPPAYLNGMAEVIGELRRYILDSLRSDDIGRCEEFMELMDEIYGILVTVDFPRGRNRRIAPQHRCHAGSAGTNPRRPDHLLQQRRLEQRLAERER</sequence>
<name>A0AA35R766_GEOBA</name>
<reference evidence="1" key="1">
    <citation type="submission" date="2023-03" db="EMBL/GenBank/DDBJ databases">
        <authorList>
            <person name="Steffen K."/>
            <person name="Cardenas P."/>
        </authorList>
    </citation>
    <scope>NUCLEOTIDE SEQUENCE</scope>
</reference>
<evidence type="ECO:0000313" key="2">
    <source>
        <dbReference type="Proteomes" id="UP001174909"/>
    </source>
</evidence>
<gene>
    <name evidence="1" type="ORF">GBAR_LOCUS4187</name>
</gene>
<dbReference type="CDD" id="cd14820">
    <property type="entry name" value="TRAX"/>
    <property type="match status" value="1"/>
</dbReference>
<dbReference type="InterPro" id="IPR036081">
    <property type="entry name" value="Translin_sf"/>
</dbReference>
<keyword evidence="2" id="KW-1185">Reference proteome</keyword>